<keyword evidence="3" id="KW-1185">Reference proteome</keyword>
<protein>
    <submittedName>
        <fullName evidence="2">Uncharacterized protein</fullName>
    </submittedName>
</protein>
<gene>
    <name evidence="2" type="ORF">B0H16DRAFT_956008</name>
</gene>
<reference evidence="2" key="1">
    <citation type="submission" date="2023-03" db="EMBL/GenBank/DDBJ databases">
        <title>Massive genome expansion in bonnet fungi (Mycena s.s.) driven by repeated elements and novel gene families across ecological guilds.</title>
        <authorList>
            <consortium name="Lawrence Berkeley National Laboratory"/>
            <person name="Harder C.B."/>
            <person name="Miyauchi S."/>
            <person name="Viragh M."/>
            <person name="Kuo A."/>
            <person name="Thoen E."/>
            <person name="Andreopoulos B."/>
            <person name="Lu D."/>
            <person name="Skrede I."/>
            <person name="Drula E."/>
            <person name="Henrissat B."/>
            <person name="Morin E."/>
            <person name="Kohler A."/>
            <person name="Barry K."/>
            <person name="LaButti K."/>
            <person name="Morin E."/>
            <person name="Salamov A."/>
            <person name="Lipzen A."/>
            <person name="Mereny Z."/>
            <person name="Hegedus B."/>
            <person name="Baldrian P."/>
            <person name="Stursova M."/>
            <person name="Weitz H."/>
            <person name="Taylor A."/>
            <person name="Grigoriev I.V."/>
            <person name="Nagy L.G."/>
            <person name="Martin F."/>
            <person name="Kauserud H."/>
        </authorList>
    </citation>
    <scope>NUCLEOTIDE SEQUENCE</scope>
    <source>
        <strain evidence="2">CBHHK182m</strain>
    </source>
</reference>
<evidence type="ECO:0000313" key="2">
    <source>
        <dbReference type="EMBL" id="KAJ7777380.1"/>
    </source>
</evidence>
<evidence type="ECO:0000313" key="3">
    <source>
        <dbReference type="Proteomes" id="UP001215598"/>
    </source>
</evidence>
<sequence length="135" mass="13945">MSFTSTSTTSLASTTHTVSSSAHLIRPTTATTQSKDFHSAFATLQSTYGFGATAPSPVPKKRLTSESTQHSTAVVSSRTPATAPTKDFEAAFADLQSTYGFGGAASTPITKSKATTQGRSGSLFSKLASSTKRQG</sequence>
<feature type="compositionally biased region" description="Polar residues" evidence="1">
    <location>
        <begin position="65"/>
        <end position="82"/>
    </location>
</feature>
<evidence type="ECO:0000256" key="1">
    <source>
        <dbReference type="SAM" id="MobiDB-lite"/>
    </source>
</evidence>
<dbReference type="Proteomes" id="UP001215598">
    <property type="component" value="Unassembled WGS sequence"/>
</dbReference>
<feature type="compositionally biased region" description="Polar residues" evidence="1">
    <location>
        <begin position="107"/>
        <end position="135"/>
    </location>
</feature>
<accession>A0AAD7K3B6</accession>
<organism evidence="2 3">
    <name type="scientific">Mycena metata</name>
    <dbReference type="NCBI Taxonomy" id="1033252"/>
    <lineage>
        <taxon>Eukaryota</taxon>
        <taxon>Fungi</taxon>
        <taxon>Dikarya</taxon>
        <taxon>Basidiomycota</taxon>
        <taxon>Agaricomycotina</taxon>
        <taxon>Agaricomycetes</taxon>
        <taxon>Agaricomycetidae</taxon>
        <taxon>Agaricales</taxon>
        <taxon>Marasmiineae</taxon>
        <taxon>Mycenaceae</taxon>
        <taxon>Mycena</taxon>
    </lineage>
</organism>
<comment type="caution">
    <text evidence="2">The sequence shown here is derived from an EMBL/GenBank/DDBJ whole genome shotgun (WGS) entry which is preliminary data.</text>
</comment>
<dbReference type="AlphaFoldDB" id="A0AAD7K3B6"/>
<dbReference type="EMBL" id="JARKIB010000008">
    <property type="protein sequence ID" value="KAJ7777380.1"/>
    <property type="molecule type" value="Genomic_DNA"/>
</dbReference>
<feature type="region of interest" description="Disordered" evidence="1">
    <location>
        <begin position="49"/>
        <end position="82"/>
    </location>
</feature>
<name>A0AAD7K3B6_9AGAR</name>
<proteinExistence type="predicted"/>
<feature type="region of interest" description="Disordered" evidence="1">
    <location>
        <begin position="103"/>
        <end position="135"/>
    </location>
</feature>